<keyword evidence="4" id="KW-0804">Transcription</keyword>
<name>A0ABX2UFQ7_9LACO</name>
<comment type="similarity">
    <text evidence="1">Belongs to the LysR transcriptional regulatory family.</text>
</comment>
<evidence type="ECO:0000313" key="6">
    <source>
        <dbReference type="EMBL" id="OAD64047.1"/>
    </source>
</evidence>
<dbReference type="Pfam" id="PF03466">
    <property type="entry name" value="LysR_substrate"/>
    <property type="match status" value="1"/>
</dbReference>
<evidence type="ECO:0000256" key="2">
    <source>
        <dbReference type="ARBA" id="ARBA00023015"/>
    </source>
</evidence>
<dbReference type="SUPFAM" id="SSF53850">
    <property type="entry name" value="Periplasmic binding protein-like II"/>
    <property type="match status" value="1"/>
</dbReference>
<evidence type="ECO:0000256" key="1">
    <source>
        <dbReference type="ARBA" id="ARBA00009437"/>
    </source>
</evidence>
<organism evidence="6 7">
    <name type="scientific">Pediococcus parvulus</name>
    <dbReference type="NCBI Taxonomy" id="54062"/>
    <lineage>
        <taxon>Bacteria</taxon>
        <taxon>Bacillati</taxon>
        <taxon>Bacillota</taxon>
        <taxon>Bacilli</taxon>
        <taxon>Lactobacillales</taxon>
        <taxon>Lactobacillaceae</taxon>
        <taxon>Pediococcus</taxon>
    </lineage>
</organism>
<dbReference type="Gene3D" id="1.10.10.10">
    <property type="entry name" value="Winged helix-like DNA-binding domain superfamily/Winged helix DNA-binding domain"/>
    <property type="match status" value="1"/>
</dbReference>
<dbReference type="Pfam" id="PF00126">
    <property type="entry name" value="HTH_1"/>
    <property type="match status" value="1"/>
</dbReference>
<keyword evidence="7" id="KW-1185">Reference proteome</keyword>
<proteinExistence type="inferred from homology"/>
<comment type="caution">
    <text evidence="6">The sequence shown here is derived from an EMBL/GenBank/DDBJ whole genome shotgun (WGS) entry which is preliminary data.</text>
</comment>
<dbReference type="Gene3D" id="3.40.190.290">
    <property type="match status" value="1"/>
</dbReference>
<dbReference type="PROSITE" id="PS50931">
    <property type="entry name" value="HTH_LYSR"/>
    <property type="match status" value="1"/>
</dbReference>
<dbReference type="RefSeq" id="WP_068806490.1">
    <property type="nucleotide sequence ID" value="NZ_LXND01000047.1"/>
</dbReference>
<keyword evidence="2" id="KW-0805">Transcription regulation</keyword>
<keyword evidence="3" id="KW-0238">DNA-binding</keyword>
<dbReference type="SUPFAM" id="SSF46785">
    <property type="entry name" value="Winged helix' DNA-binding domain"/>
    <property type="match status" value="1"/>
</dbReference>
<dbReference type="PANTHER" id="PTHR30419:SF28">
    <property type="entry name" value="HTH-TYPE TRANSCRIPTIONAL REGULATOR BSDA"/>
    <property type="match status" value="1"/>
</dbReference>
<dbReference type="InterPro" id="IPR036390">
    <property type="entry name" value="WH_DNA-bd_sf"/>
</dbReference>
<evidence type="ECO:0000256" key="4">
    <source>
        <dbReference type="ARBA" id="ARBA00023163"/>
    </source>
</evidence>
<evidence type="ECO:0000259" key="5">
    <source>
        <dbReference type="PROSITE" id="PS50931"/>
    </source>
</evidence>
<evidence type="ECO:0000256" key="3">
    <source>
        <dbReference type="ARBA" id="ARBA00023125"/>
    </source>
</evidence>
<dbReference type="InterPro" id="IPR050950">
    <property type="entry name" value="HTH-type_LysR_regulators"/>
</dbReference>
<dbReference type="PRINTS" id="PR00039">
    <property type="entry name" value="HTHLYSR"/>
</dbReference>
<dbReference type="Proteomes" id="UP000077280">
    <property type="component" value="Unassembled WGS sequence"/>
</dbReference>
<dbReference type="InterPro" id="IPR005119">
    <property type="entry name" value="LysR_subst-bd"/>
</dbReference>
<gene>
    <name evidence="6" type="ORF">A7K95_06750</name>
</gene>
<dbReference type="PANTHER" id="PTHR30419">
    <property type="entry name" value="HTH-TYPE TRANSCRIPTIONAL REGULATOR YBHD"/>
    <property type="match status" value="1"/>
</dbReference>
<dbReference type="InterPro" id="IPR036388">
    <property type="entry name" value="WH-like_DNA-bd_sf"/>
</dbReference>
<evidence type="ECO:0000313" key="7">
    <source>
        <dbReference type="Proteomes" id="UP000077280"/>
    </source>
</evidence>
<protein>
    <recommendedName>
        <fullName evidence="5">HTH lysR-type domain-containing protein</fullName>
    </recommendedName>
</protein>
<sequence length="301" mass="33704">MNIKDFEYFQAMIEERNFSRVAAKFKVSQPTISTAIKRLETEFQTQLFVRDASQHKLTTTLSGQQLAKHTTIVLDQVNIAQSEIRNINTGKVVLGLPPVISQSYFPQIAAELVKHDLLSQIVPIEHGSAELLKLLLNGTLDMALVGSIQPFDSARLSRLFSQTFAQTKFHIVVSKKSPLAAKKGILFRDLKNENFITFGSSFVHSEALNQLSHANHFRPKIIYESNDPQVIQGMIAKNVGLSFLAESAITNPDVVQLKLLDDPQPEFYMSLAYRTNHILSPIQKKVVDICLKMENKAAGKN</sequence>
<feature type="domain" description="HTH lysR-type" evidence="5">
    <location>
        <begin position="1"/>
        <end position="58"/>
    </location>
</feature>
<dbReference type="InterPro" id="IPR000847">
    <property type="entry name" value="LysR_HTH_N"/>
</dbReference>
<accession>A0ABX2UFQ7</accession>
<reference evidence="6 7" key="1">
    <citation type="submission" date="2016-05" db="EMBL/GenBank/DDBJ databases">
        <title>Draft genome sequence of Pediococcus parvulus 2.6, a probiotic beta-glucan producer strain.</title>
        <authorList>
            <person name="Mohedano M.L."/>
            <person name="Perez-Ramos A."/>
            <person name="Duenas M.T."/>
            <person name="Lamontanara A."/>
            <person name="Orru L."/>
            <person name="Spano G."/>
            <person name="Capozzi V."/>
            <person name="Lopez P."/>
        </authorList>
    </citation>
    <scope>NUCLEOTIDE SEQUENCE [LARGE SCALE GENOMIC DNA]</scope>
    <source>
        <strain evidence="6 7">2.6</strain>
    </source>
</reference>
<dbReference type="EMBL" id="LXND01000047">
    <property type="protein sequence ID" value="OAD64047.1"/>
    <property type="molecule type" value="Genomic_DNA"/>
</dbReference>